<dbReference type="Pfam" id="PF09481">
    <property type="entry name" value="CRISPR_Cse1"/>
    <property type="match status" value="1"/>
</dbReference>
<reference evidence="1 2" key="1">
    <citation type="submission" date="2016-11" db="EMBL/GenBank/DDBJ databases">
        <authorList>
            <person name="Varghese N."/>
            <person name="Submissions S."/>
        </authorList>
    </citation>
    <scope>NUCLEOTIDE SEQUENCE [LARGE SCALE GENOMIC DNA]</scope>
    <source>
        <strain evidence="1 2">DSM 29341</strain>
    </source>
</reference>
<evidence type="ECO:0000313" key="2">
    <source>
        <dbReference type="Proteomes" id="UP000325134"/>
    </source>
</evidence>
<keyword evidence="2" id="KW-1185">Reference proteome</keyword>
<proteinExistence type="predicted"/>
<dbReference type="NCBIfam" id="TIGR02547">
    <property type="entry name" value="casA_cse1"/>
    <property type="match status" value="1"/>
</dbReference>
<accession>A0A1M5B9G3</accession>
<organism evidence="1 2">
    <name type="scientific">Ruegeria intermedia</name>
    <dbReference type="NCBI Taxonomy" id="996115"/>
    <lineage>
        <taxon>Bacteria</taxon>
        <taxon>Pseudomonadati</taxon>
        <taxon>Pseudomonadota</taxon>
        <taxon>Alphaproteobacteria</taxon>
        <taxon>Rhodobacterales</taxon>
        <taxon>Roseobacteraceae</taxon>
        <taxon>Ruegeria</taxon>
    </lineage>
</organism>
<sequence length="495" mass="54051">MLNLITDAWIPVRRTGGPDVIRPDQIAEPDVLFPDWPRADLNLACLELLIGLVYLACPPQDADDWTSRQPDQRALRNALAPLAPAFNLLGEGPRFLQDFDPIDGSLNPPDMLFIDSAGDSTAKKNADLMVKRARYPRLDPALAAMALYTLQAFAPSGGAGNRTSMRGGGPMVTLVRPEAAGLWPLIWANVPDGVPLGADELDWLPWMRPTETSEKKGQVTVPPEGDLLPPEVFFGQPRRLRLVEEGGQITGVIQTPWGTNYEGWVHPLSPYYHVKNEVLPKHPKPGAFGYRNWRGIVLLNDGADRAQCLETFLNRTDSAPCRLLVGGWAMSNMSPLDFIWSEAPVFPLDPQGEDLAGRLVDAAEQAGYALASAVRQGRGEDDLTTGAGARAREMFFAATQAPFEARLRDVVNGQGDRVPEDWLKDLRGAALRIFDAEVMPGLADLSETRRQAAVAARKSLLSTLSGYGGVGVKVFKALRMPPPKTKRKAKAEART</sequence>
<dbReference type="InterPro" id="IPR013381">
    <property type="entry name" value="CRISPR-assoc_prot_Cse1"/>
</dbReference>
<protein>
    <submittedName>
        <fullName evidence="1">CRISPR system Cascade subunit CasA</fullName>
    </submittedName>
</protein>
<dbReference type="EMBL" id="FQVK01000035">
    <property type="protein sequence ID" value="SHF39139.1"/>
    <property type="molecule type" value="Genomic_DNA"/>
</dbReference>
<dbReference type="Proteomes" id="UP000325134">
    <property type="component" value="Unassembled WGS sequence"/>
</dbReference>
<evidence type="ECO:0000313" key="1">
    <source>
        <dbReference type="EMBL" id="SHF39139.1"/>
    </source>
</evidence>
<gene>
    <name evidence="1" type="ORF">SAMN05444279_1357</name>
</gene>
<name>A0A1M5B9G3_9RHOB</name>
<dbReference type="AlphaFoldDB" id="A0A1M5B9G3"/>
<dbReference type="OrthoDB" id="5392377at2"/>
<dbReference type="CDD" id="cd09729">
    <property type="entry name" value="Cse1_I-E"/>
    <property type="match status" value="1"/>
</dbReference>